<gene>
    <name evidence="1" type="ORF">UFOVP244_36</name>
</gene>
<accession>A0A6J7WXF7</accession>
<protein>
    <submittedName>
        <fullName evidence="1">Uncharacterized protein</fullName>
    </submittedName>
</protein>
<proteinExistence type="predicted"/>
<organism evidence="1">
    <name type="scientific">uncultured Caudovirales phage</name>
    <dbReference type="NCBI Taxonomy" id="2100421"/>
    <lineage>
        <taxon>Viruses</taxon>
        <taxon>Duplodnaviria</taxon>
        <taxon>Heunggongvirae</taxon>
        <taxon>Uroviricota</taxon>
        <taxon>Caudoviricetes</taxon>
        <taxon>Peduoviridae</taxon>
        <taxon>Maltschvirus</taxon>
        <taxon>Maltschvirus maltsch</taxon>
    </lineage>
</organism>
<name>A0A6J7WXF7_9CAUD</name>
<evidence type="ECO:0000313" key="1">
    <source>
        <dbReference type="EMBL" id="CAB5220784.1"/>
    </source>
</evidence>
<reference evidence="1" key="1">
    <citation type="submission" date="2020-05" db="EMBL/GenBank/DDBJ databases">
        <authorList>
            <person name="Chiriac C."/>
            <person name="Salcher M."/>
            <person name="Ghai R."/>
            <person name="Kavagutti S V."/>
        </authorList>
    </citation>
    <scope>NUCLEOTIDE SEQUENCE</scope>
</reference>
<dbReference type="EMBL" id="LR798292">
    <property type="protein sequence ID" value="CAB5220784.1"/>
    <property type="molecule type" value="Genomic_DNA"/>
</dbReference>
<sequence length="65" mass="7049">MNIVSESAEELNNTSTHAALVARVKILLVNTDATLADAVERVCRGPNSGSLMDVLMLIEDDIFFN</sequence>